<dbReference type="InterPro" id="IPR009061">
    <property type="entry name" value="DNA-bd_dom_put_sf"/>
</dbReference>
<sequence length="64" mass="7435">MNVQSTNTILRLKQVKEITGLGRSTIYLYMKEGKFPKQRELGERAVGWHSVAVFQWVAERQVAR</sequence>
<dbReference type="SUPFAM" id="SSF46955">
    <property type="entry name" value="Putative DNA-binding domain"/>
    <property type="match status" value="1"/>
</dbReference>
<evidence type="ECO:0000313" key="2">
    <source>
        <dbReference type="Proteomes" id="UP000479692"/>
    </source>
</evidence>
<name>A0A7C9LGP2_9GAMM</name>
<dbReference type="PANTHER" id="PTHR36154">
    <property type="entry name" value="DNA-BINDING TRANSCRIPTIONAL ACTIVATOR ALPA"/>
    <property type="match status" value="1"/>
</dbReference>
<evidence type="ECO:0000313" key="1">
    <source>
        <dbReference type="EMBL" id="MUV13360.1"/>
    </source>
</evidence>
<dbReference type="PANTHER" id="PTHR36154:SF1">
    <property type="entry name" value="DNA-BINDING TRANSCRIPTIONAL ACTIVATOR ALPA"/>
    <property type="match status" value="1"/>
</dbReference>
<dbReference type="InterPro" id="IPR010260">
    <property type="entry name" value="AlpA"/>
</dbReference>
<dbReference type="EMBL" id="WOXT01000001">
    <property type="protein sequence ID" value="MUV13360.1"/>
    <property type="molecule type" value="Genomic_DNA"/>
</dbReference>
<dbReference type="Proteomes" id="UP000479692">
    <property type="component" value="Unassembled WGS sequence"/>
</dbReference>
<keyword evidence="2" id="KW-1185">Reference proteome</keyword>
<dbReference type="InterPro" id="IPR052931">
    <property type="entry name" value="Prophage_regulatory_activator"/>
</dbReference>
<reference evidence="1 2" key="1">
    <citation type="submission" date="2019-12" db="EMBL/GenBank/DDBJ databases">
        <authorList>
            <person name="Xu J."/>
        </authorList>
    </citation>
    <scope>NUCLEOTIDE SEQUENCE [LARGE SCALE GENOMIC DNA]</scope>
    <source>
        <strain evidence="1 2">HX-5-24</strain>
    </source>
</reference>
<protein>
    <submittedName>
        <fullName evidence="1">AlpA family phage regulatory protein</fullName>
    </submittedName>
</protein>
<comment type="caution">
    <text evidence="1">The sequence shown here is derived from an EMBL/GenBank/DDBJ whole genome shotgun (WGS) entry which is preliminary data.</text>
</comment>
<proteinExistence type="predicted"/>
<dbReference type="AlphaFoldDB" id="A0A7C9LGP2"/>
<dbReference type="Gene3D" id="1.10.238.160">
    <property type="match status" value="1"/>
</dbReference>
<accession>A0A7C9LGP2</accession>
<dbReference type="Pfam" id="PF05930">
    <property type="entry name" value="Phage_AlpA"/>
    <property type="match status" value="1"/>
</dbReference>
<gene>
    <name evidence="1" type="ORF">GN331_03975</name>
</gene>
<organism evidence="1 2">
    <name type="scientific">Noviluteimonas gilva</name>
    <dbReference type="NCBI Taxonomy" id="2682097"/>
    <lineage>
        <taxon>Bacteria</taxon>
        <taxon>Pseudomonadati</taxon>
        <taxon>Pseudomonadota</taxon>
        <taxon>Gammaproteobacteria</taxon>
        <taxon>Lysobacterales</taxon>
        <taxon>Lysobacteraceae</taxon>
        <taxon>Noviluteimonas</taxon>
    </lineage>
</organism>